<evidence type="ECO:0000256" key="1">
    <source>
        <dbReference type="ARBA" id="ARBA00022729"/>
    </source>
</evidence>
<dbReference type="AlphaFoldDB" id="A0A1K2IYY2"/>
<feature type="chain" id="PRO_5012611399" evidence="2">
    <location>
        <begin position="23"/>
        <end position="1172"/>
    </location>
</feature>
<feature type="signal peptide" evidence="2">
    <location>
        <begin position="1"/>
        <end position="22"/>
    </location>
</feature>
<dbReference type="STRING" id="1612149.SAMN05216324_1332"/>
<dbReference type="OrthoDB" id="1164152at2"/>
<keyword evidence="5" id="KW-1185">Reference proteome</keyword>
<dbReference type="Proteomes" id="UP000182034">
    <property type="component" value="Unassembled WGS sequence"/>
</dbReference>
<dbReference type="EMBL" id="FPKW01000033">
    <property type="protein sequence ID" value="SFZ96995.1"/>
    <property type="molecule type" value="Genomic_DNA"/>
</dbReference>
<dbReference type="RefSeq" id="WP_083582436.1">
    <property type="nucleotide sequence ID" value="NZ_FPKW01000033.1"/>
</dbReference>
<dbReference type="InterPro" id="IPR026444">
    <property type="entry name" value="Secre_tail"/>
</dbReference>
<gene>
    <name evidence="4" type="ORF">SAMN05216324_1332</name>
</gene>
<evidence type="ECO:0000259" key="3">
    <source>
        <dbReference type="Pfam" id="PF18962"/>
    </source>
</evidence>
<evidence type="ECO:0000313" key="4">
    <source>
        <dbReference type="EMBL" id="SFZ96995.1"/>
    </source>
</evidence>
<proteinExistence type="predicted"/>
<protein>
    <submittedName>
        <fullName evidence="4">Por secretion system C-terminal sorting domain-containing protein</fullName>
    </submittedName>
</protein>
<feature type="domain" description="Secretion system C-terminal sorting" evidence="3">
    <location>
        <begin position="1105"/>
        <end position="1165"/>
    </location>
</feature>
<evidence type="ECO:0000256" key="2">
    <source>
        <dbReference type="SAM" id="SignalP"/>
    </source>
</evidence>
<dbReference type="Pfam" id="PF18962">
    <property type="entry name" value="Por_Secre_tail"/>
    <property type="match status" value="1"/>
</dbReference>
<sequence length="1172" mass="129559">MKKSIKNVTAIFCLLSVSTYSANNIGVKDYLFSQNSKELYQKKADTIIKVSEQQMNKEADVINRESVNSNNGSESRMKFVVVPLDWTKAPNSYIFDPGQNSDGLYVPVKKAYVMWEKGKYIGGAGIPAGTVTADVLWEDVHGLIKTGADYSLEILDSGVAAKIKVPVNKSKKGNAVIAFRMNGEIFWSWHIWVTDDPTNGSTYKSFGNIRRERSDGTVESIPDSDWKWMDRNLGAISNSMTSNDWSKSGGLLYQWGRKDPIPPLVTKIDDFYEASGSIGRVRHRGAKNFTNSIKIDDLTKYVLLANAEVSNNIKLSIKNPLSLIYINKSDNSGPAYYNNNANLPINWFGKSASLIDSRLGELNLWSDNAQGKINTNYNIDDGAKPYRDKSSFDPCPNGWRIPSVLVANLGSTTYADNIRVDFSPFGVRTNMGKDLFETNKYHVIKPTDANVPSFMTGFRVYSNYGFDLSNVAGNNMGVFPGTGQLTRFAHAGQYSDQHHTGLWTATMPRHFDASPSVSARMLWMIPDKDQADIPDVGLPGVKGRYLYMPLMYAQTSDANGCRCIKDPLYLVNSYDFPTEYIAQEQEYREGLNNPNTYQIVKNTEISTIEIPVSKAFSVQSQFLNNPEILNPSSFDNLKANVLWTTNSDLVNKLTVVNPSPGSISSISASKILVDINPNQSGNAVVTLHNGSIANPVYWSWHIWVTDTPLQSYNYTTELPMANVTNYVNYVLKARSVLQTEFMDRNLGATEAFPVAVNPLTPTAAELAVVRASAGLHYQWGRKDPLPVFQNADNGTSYGIFLGANTASGTLTYTSLPGATYNNLSGSYIIPYNTYTNSANANVTATDKVSDKVSKVLLYSVKNPLVYMIPSSFAPYNSAVPLYTNGTDWLAAEPNLAADRWGRGGKKSPFDPCPEGWRIPDIMNNVFNSNQDFGISPWYKKDKNVGAAYSVVTDYLGVRVRNPNSLSTIGYTFNNPAYRIGNYPNSGSRGFRSVIANQTSAGTFNTVNFQYPGIWTAALNSNYIGRPINILFDAASSANRLTVFHDNNDPYFAMSCRCVKIKYDANGNEQGALPGLQITSLPAAKASLPLGESDVVEKVRKNKITLFPNPVKDVLYIDAAENGKYFYQIYNMSGQLVQSGQFINDEARVSSLSSGVYLVRVNNSEIVVKILKE</sequence>
<organism evidence="4 5">
    <name type="scientific">Chryseobacterium limigenitum</name>
    <dbReference type="NCBI Taxonomy" id="1612149"/>
    <lineage>
        <taxon>Bacteria</taxon>
        <taxon>Pseudomonadati</taxon>
        <taxon>Bacteroidota</taxon>
        <taxon>Flavobacteriia</taxon>
        <taxon>Flavobacteriales</taxon>
        <taxon>Weeksellaceae</taxon>
        <taxon>Chryseobacterium group</taxon>
        <taxon>Chryseobacterium</taxon>
    </lineage>
</organism>
<keyword evidence="1 2" id="KW-0732">Signal</keyword>
<name>A0A1K2IYY2_9FLAO</name>
<reference evidence="5" key="1">
    <citation type="submission" date="2016-10" db="EMBL/GenBank/DDBJ databases">
        <authorList>
            <person name="Varghese N."/>
            <person name="Submissions S."/>
        </authorList>
    </citation>
    <scope>NUCLEOTIDE SEQUENCE [LARGE SCALE GENOMIC DNA]</scope>
    <source>
        <strain evidence="5">SUR2</strain>
    </source>
</reference>
<accession>A0A1K2IYY2</accession>
<evidence type="ECO:0000313" key="5">
    <source>
        <dbReference type="Proteomes" id="UP000182034"/>
    </source>
</evidence>
<dbReference type="NCBIfam" id="TIGR04183">
    <property type="entry name" value="Por_Secre_tail"/>
    <property type="match status" value="1"/>
</dbReference>